<evidence type="ECO:0000256" key="1">
    <source>
        <dbReference type="SAM" id="MobiDB-lite"/>
    </source>
</evidence>
<feature type="region of interest" description="Disordered" evidence="1">
    <location>
        <begin position="161"/>
        <end position="200"/>
    </location>
</feature>
<accession>A0AAN7T8E8</accession>
<name>A0AAN7T8E8_9EURO</name>
<evidence type="ECO:0000313" key="3">
    <source>
        <dbReference type="Proteomes" id="UP001309876"/>
    </source>
</evidence>
<dbReference type="Proteomes" id="UP001309876">
    <property type="component" value="Unassembled WGS sequence"/>
</dbReference>
<dbReference type="AlphaFoldDB" id="A0AAN7T8E8"/>
<keyword evidence="3" id="KW-1185">Reference proteome</keyword>
<evidence type="ECO:0000313" key="2">
    <source>
        <dbReference type="EMBL" id="KAK5091640.1"/>
    </source>
</evidence>
<dbReference type="EMBL" id="JAVRRJ010000001">
    <property type="protein sequence ID" value="KAK5091640.1"/>
    <property type="molecule type" value="Genomic_DNA"/>
</dbReference>
<comment type="caution">
    <text evidence="2">The sequence shown here is derived from an EMBL/GenBank/DDBJ whole genome shotgun (WGS) entry which is preliminary data.</text>
</comment>
<sequence length="200" mass="21754">MSTLNLDTDTSFTPAHLTLFLKCGKSTIVLSVLPSQSLTEVKSSLLSILESLNTTNFPGTTTPLPSDPEDLELGITKERRTGRDASKGWINVEDASSFVAASNAKAGKRKTTPAASGPIETIGDLELKDGSYIAYRLRRTVDDLMDEDVEEEPAWNVVVPSYDDEEMEVDGAVPPADGRMEDEDDEEDIPVPVPRNNVAR</sequence>
<feature type="compositionally biased region" description="Acidic residues" evidence="1">
    <location>
        <begin position="180"/>
        <end position="189"/>
    </location>
</feature>
<organism evidence="2 3">
    <name type="scientific">Lithohypha guttulata</name>
    <dbReference type="NCBI Taxonomy" id="1690604"/>
    <lineage>
        <taxon>Eukaryota</taxon>
        <taxon>Fungi</taxon>
        <taxon>Dikarya</taxon>
        <taxon>Ascomycota</taxon>
        <taxon>Pezizomycotina</taxon>
        <taxon>Eurotiomycetes</taxon>
        <taxon>Chaetothyriomycetidae</taxon>
        <taxon>Chaetothyriales</taxon>
        <taxon>Trichomeriaceae</taxon>
        <taxon>Lithohypha</taxon>
    </lineage>
</organism>
<gene>
    <name evidence="2" type="ORF">LTR05_001825</name>
</gene>
<protein>
    <submittedName>
        <fullName evidence="2">Uncharacterized protein</fullName>
    </submittedName>
</protein>
<proteinExistence type="predicted"/>
<reference evidence="2 3" key="1">
    <citation type="submission" date="2023-08" db="EMBL/GenBank/DDBJ databases">
        <title>Black Yeasts Isolated from many extreme environments.</title>
        <authorList>
            <person name="Coleine C."/>
            <person name="Stajich J.E."/>
            <person name="Selbmann L."/>
        </authorList>
    </citation>
    <scope>NUCLEOTIDE SEQUENCE [LARGE SCALE GENOMIC DNA]</scope>
    <source>
        <strain evidence="2 3">CCFEE 5910</strain>
    </source>
</reference>